<feature type="non-terminal residue" evidence="1">
    <location>
        <position position="1"/>
    </location>
</feature>
<organism evidence="1 2">
    <name type="scientific">Trametes versicolor (strain FP-101664)</name>
    <name type="common">White-rot fungus</name>
    <name type="synonym">Coriolus versicolor</name>
    <dbReference type="NCBI Taxonomy" id="717944"/>
    <lineage>
        <taxon>Eukaryota</taxon>
        <taxon>Fungi</taxon>
        <taxon>Dikarya</taxon>
        <taxon>Basidiomycota</taxon>
        <taxon>Agaricomycotina</taxon>
        <taxon>Agaricomycetes</taxon>
        <taxon>Polyporales</taxon>
        <taxon>Polyporaceae</taxon>
        <taxon>Trametes</taxon>
    </lineage>
</organism>
<reference evidence="2" key="1">
    <citation type="journal article" date="2012" name="Science">
        <title>The Paleozoic origin of enzymatic lignin decomposition reconstructed from 31 fungal genomes.</title>
        <authorList>
            <person name="Floudas D."/>
            <person name="Binder M."/>
            <person name="Riley R."/>
            <person name="Barry K."/>
            <person name="Blanchette R.A."/>
            <person name="Henrissat B."/>
            <person name="Martinez A.T."/>
            <person name="Otillar R."/>
            <person name="Spatafora J.W."/>
            <person name="Yadav J.S."/>
            <person name="Aerts A."/>
            <person name="Benoit I."/>
            <person name="Boyd A."/>
            <person name="Carlson A."/>
            <person name="Copeland A."/>
            <person name="Coutinho P.M."/>
            <person name="de Vries R.P."/>
            <person name="Ferreira P."/>
            <person name="Findley K."/>
            <person name="Foster B."/>
            <person name="Gaskell J."/>
            <person name="Glotzer D."/>
            <person name="Gorecki P."/>
            <person name="Heitman J."/>
            <person name="Hesse C."/>
            <person name="Hori C."/>
            <person name="Igarashi K."/>
            <person name="Jurgens J.A."/>
            <person name="Kallen N."/>
            <person name="Kersten P."/>
            <person name="Kohler A."/>
            <person name="Kuees U."/>
            <person name="Kumar T.K.A."/>
            <person name="Kuo A."/>
            <person name="LaButti K."/>
            <person name="Larrondo L.F."/>
            <person name="Lindquist E."/>
            <person name="Ling A."/>
            <person name="Lombard V."/>
            <person name="Lucas S."/>
            <person name="Lundell T."/>
            <person name="Martin R."/>
            <person name="McLaughlin D.J."/>
            <person name="Morgenstern I."/>
            <person name="Morin E."/>
            <person name="Murat C."/>
            <person name="Nagy L.G."/>
            <person name="Nolan M."/>
            <person name="Ohm R.A."/>
            <person name="Patyshakuliyeva A."/>
            <person name="Rokas A."/>
            <person name="Ruiz-Duenas F.J."/>
            <person name="Sabat G."/>
            <person name="Salamov A."/>
            <person name="Samejima M."/>
            <person name="Schmutz J."/>
            <person name="Slot J.C."/>
            <person name="St John F."/>
            <person name="Stenlid J."/>
            <person name="Sun H."/>
            <person name="Sun S."/>
            <person name="Syed K."/>
            <person name="Tsang A."/>
            <person name="Wiebenga A."/>
            <person name="Young D."/>
            <person name="Pisabarro A."/>
            <person name="Eastwood D.C."/>
            <person name="Martin F."/>
            <person name="Cullen D."/>
            <person name="Grigoriev I.V."/>
            <person name="Hibbett D.S."/>
        </authorList>
    </citation>
    <scope>NUCLEOTIDE SEQUENCE [LARGE SCALE GENOMIC DNA]</scope>
    <source>
        <strain evidence="2">FP-101664</strain>
    </source>
</reference>
<proteinExistence type="predicted"/>
<sequence>LCVHDSIGPVGARVRTPYRAFRVAITKQGAPRVREPDEVSAPLRACQGAVRRDRNVCGVPRLRVRPHVPRRLDNACPFTPAKCTQKAPSVPRCRRI</sequence>
<protein>
    <submittedName>
        <fullName evidence="1">Uncharacterized protein</fullName>
    </submittedName>
</protein>
<name>R7S6X4_TRAVS</name>
<accession>R7S6X4</accession>
<dbReference type="AlphaFoldDB" id="R7S6X4"/>
<keyword evidence="2" id="KW-1185">Reference proteome</keyword>
<gene>
    <name evidence="1" type="ORF">TRAVEDRAFT_32517</name>
</gene>
<evidence type="ECO:0000313" key="1">
    <source>
        <dbReference type="EMBL" id="EIW51345.1"/>
    </source>
</evidence>
<dbReference type="EMBL" id="JH711836">
    <property type="protein sequence ID" value="EIW51345.1"/>
    <property type="molecule type" value="Genomic_DNA"/>
</dbReference>
<dbReference type="RefSeq" id="XP_008045769.1">
    <property type="nucleotide sequence ID" value="XM_008047578.1"/>
</dbReference>
<dbReference type="Proteomes" id="UP000054317">
    <property type="component" value="Unassembled WGS sequence"/>
</dbReference>
<dbReference type="KEGG" id="tvs:TRAVEDRAFT_32517"/>
<evidence type="ECO:0000313" key="2">
    <source>
        <dbReference type="Proteomes" id="UP000054317"/>
    </source>
</evidence>
<dbReference type="GeneID" id="19413702"/>